<dbReference type="SUPFAM" id="SSF51695">
    <property type="entry name" value="PLC-like phosphodiesterases"/>
    <property type="match status" value="1"/>
</dbReference>
<evidence type="ECO:0000313" key="2">
    <source>
        <dbReference type="EMBL" id="MFC3182983.1"/>
    </source>
</evidence>
<feature type="domain" description="GP-PDE" evidence="1">
    <location>
        <begin position="11"/>
        <end position="256"/>
    </location>
</feature>
<dbReference type="EMBL" id="JBHRTO010000002">
    <property type="protein sequence ID" value="MFC3182983.1"/>
    <property type="molecule type" value="Genomic_DNA"/>
</dbReference>
<evidence type="ECO:0000259" key="1">
    <source>
        <dbReference type="PROSITE" id="PS51704"/>
    </source>
</evidence>
<dbReference type="RefSeq" id="WP_380074638.1">
    <property type="nucleotide sequence ID" value="NZ_JBHRTO010000002.1"/>
</dbReference>
<dbReference type="PANTHER" id="PTHR46211">
    <property type="entry name" value="GLYCEROPHOSPHORYL DIESTER PHOSPHODIESTERASE"/>
    <property type="match status" value="1"/>
</dbReference>
<dbReference type="Pfam" id="PF03009">
    <property type="entry name" value="GDPD"/>
    <property type="match status" value="1"/>
</dbReference>
<dbReference type="PANTHER" id="PTHR46211:SF1">
    <property type="entry name" value="GLYCEROPHOSPHODIESTER PHOSPHODIESTERASE, CYTOPLASMIC"/>
    <property type="match status" value="1"/>
</dbReference>
<dbReference type="InterPro" id="IPR030395">
    <property type="entry name" value="GP_PDE_dom"/>
</dbReference>
<dbReference type="Gene3D" id="3.20.20.190">
    <property type="entry name" value="Phosphatidylinositol (PI) phosphodiesterase"/>
    <property type="match status" value="1"/>
</dbReference>
<comment type="caution">
    <text evidence="2">The sequence shown here is derived from an EMBL/GenBank/DDBJ whole genome shotgun (WGS) entry which is preliminary data.</text>
</comment>
<gene>
    <name evidence="2" type="ORF">ACFOGH_18435</name>
</gene>
<reference evidence="3" key="1">
    <citation type="journal article" date="2019" name="Int. J. Syst. Evol. Microbiol.">
        <title>The Global Catalogue of Microorganisms (GCM) 10K type strain sequencing project: providing services to taxonomists for standard genome sequencing and annotation.</title>
        <authorList>
            <consortium name="The Broad Institute Genomics Platform"/>
            <consortium name="The Broad Institute Genome Sequencing Center for Infectious Disease"/>
            <person name="Wu L."/>
            <person name="Ma J."/>
        </authorList>
    </citation>
    <scope>NUCLEOTIDE SEQUENCE [LARGE SCALE GENOMIC DNA]</scope>
    <source>
        <strain evidence="3">KCTC 52039</strain>
    </source>
</reference>
<dbReference type="InterPro" id="IPR017946">
    <property type="entry name" value="PLC-like_Pdiesterase_TIM-brl"/>
</dbReference>
<protein>
    <submittedName>
        <fullName evidence="2">Glycerophosphodiester phosphodiesterase family protein</fullName>
    </submittedName>
</protein>
<accession>A0ABV7JA35</accession>
<keyword evidence="3" id="KW-1185">Reference proteome</keyword>
<name>A0ABV7JA35_9RHOB</name>
<dbReference type="PROSITE" id="PS51704">
    <property type="entry name" value="GP_PDE"/>
    <property type="match status" value="1"/>
</dbReference>
<organism evidence="2 3">
    <name type="scientific">Cypionkella sinensis</name>
    <dbReference type="NCBI Taxonomy" id="1756043"/>
    <lineage>
        <taxon>Bacteria</taxon>
        <taxon>Pseudomonadati</taxon>
        <taxon>Pseudomonadota</taxon>
        <taxon>Alphaproteobacteria</taxon>
        <taxon>Rhodobacterales</taxon>
        <taxon>Paracoccaceae</taxon>
        <taxon>Cypionkella</taxon>
    </lineage>
</organism>
<proteinExistence type="predicted"/>
<dbReference type="Proteomes" id="UP001595547">
    <property type="component" value="Unassembled WGS sequence"/>
</dbReference>
<evidence type="ECO:0000313" key="3">
    <source>
        <dbReference type="Proteomes" id="UP001595547"/>
    </source>
</evidence>
<sequence length="256" mass="27133">MRAPLPAGFLTAPLAHRAYHDRAQGRPENSRAAITAAIAAGYGIEIDLQLSSDGVAMVFHDEALDRLTPATGLVKDHTAAELSRISLRDSAETIPTLAEILTLVAGRTPLLIEIKDQTDTMSDTDGRLEAATAALLADDKGPVAVMSFNPHSIAHMARLAPAIPRGLTTSAYDPTDWAPLAAETCSQLRAIPDYDRTLSSFISHEAADLSRPRVADLKAQGAAILCWTIRSPAAEAEARKVAQNVTFEGYAAALSA</sequence>